<feature type="region of interest" description="Disordered" evidence="6">
    <location>
        <begin position="480"/>
        <end position="499"/>
    </location>
</feature>
<evidence type="ECO:0000256" key="1">
    <source>
        <dbReference type="ARBA" id="ARBA00004651"/>
    </source>
</evidence>
<dbReference type="OrthoDB" id="9800982at2"/>
<accession>A0A4D7B5X0</accession>
<feature type="region of interest" description="Disordered" evidence="6">
    <location>
        <begin position="1"/>
        <end position="25"/>
    </location>
</feature>
<dbReference type="RefSeq" id="WP_136963830.1">
    <property type="nucleotide sequence ID" value="NZ_CP039690.1"/>
</dbReference>
<feature type="transmembrane region" description="Helical" evidence="7">
    <location>
        <begin position="201"/>
        <end position="220"/>
    </location>
</feature>
<dbReference type="PANTHER" id="PTHR30250">
    <property type="entry name" value="PST FAMILY PREDICTED COLANIC ACID TRANSPORTER"/>
    <property type="match status" value="1"/>
</dbReference>
<feature type="transmembrane region" description="Helical" evidence="7">
    <location>
        <begin position="270"/>
        <end position="294"/>
    </location>
</feature>
<feature type="compositionally biased region" description="Basic and acidic residues" evidence="6">
    <location>
        <begin position="480"/>
        <end position="490"/>
    </location>
</feature>
<evidence type="ECO:0000313" key="8">
    <source>
        <dbReference type="EMBL" id="QCI68411.1"/>
    </source>
</evidence>
<dbReference type="Proteomes" id="UP000298781">
    <property type="component" value="Chromosome"/>
</dbReference>
<evidence type="ECO:0000313" key="9">
    <source>
        <dbReference type="Proteomes" id="UP000298781"/>
    </source>
</evidence>
<feature type="transmembrane region" description="Helical" evidence="7">
    <location>
        <begin position="226"/>
        <end position="250"/>
    </location>
</feature>
<keyword evidence="5 7" id="KW-0472">Membrane</keyword>
<protein>
    <submittedName>
        <fullName evidence="8">Exopolysaccharide biosynthesis protein</fullName>
    </submittedName>
</protein>
<sequence length="499" mass="52058">MMSDAKASENQERRADERATAAVSPEEPIAAALGDAAPAAAVESRELAQRLSNASVWALVVYVGGAALTTLAQLQIAWLIGVSGFGVYSYVFAWITLLGYSSTLGFNVALLRFVPAYGAKDQWCLARGVIRFALAASFATAVVVALVGAGIVAASAEHFASERASMLIGMAAVPLITMYMLGATLVRAFGGVVSALVPERIFRDGLLLALVGLAAMVTSQPLDAPLVMAALLVSSACTAALVAVTALRFWPREMRQVKPAYAIGEWWSSVLPIMIMTALDILISRSGVIVLGWTGNIRDAGIFALGFSFAMLLMLPRVAVSTIFAPTVAALHAQGDQSGLRGLFARASVLSLAGAAVLALPLLLLLEPLLRWFGQDFVGCVPIVQILVIGQVFAAAAGPQQTMLIMTGNERAALTTMIASAGLNIVGCVIGIALYGAIGAAVATTATMVFWNLTMAVSVRKHLGLGPGLAAAIARRRARARETAAERDTRPAFAPPPGR</sequence>
<evidence type="ECO:0000256" key="3">
    <source>
        <dbReference type="ARBA" id="ARBA00022692"/>
    </source>
</evidence>
<evidence type="ECO:0000256" key="7">
    <source>
        <dbReference type="SAM" id="Phobius"/>
    </source>
</evidence>
<feature type="transmembrane region" description="Helical" evidence="7">
    <location>
        <begin position="54"/>
        <end position="81"/>
    </location>
</feature>
<feature type="transmembrane region" description="Helical" evidence="7">
    <location>
        <begin position="166"/>
        <end position="189"/>
    </location>
</feature>
<keyword evidence="2" id="KW-1003">Cell membrane</keyword>
<feature type="transmembrane region" description="Helical" evidence="7">
    <location>
        <begin position="300"/>
        <end position="331"/>
    </location>
</feature>
<evidence type="ECO:0000256" key="6">
    <source>
        <dbReference type="SAM" id="MobiDB-lite"/>
    </source>
</evidence>
<dbReference type="KEGG" id="pstg:E8M01_31795"/>
<keyword evidence="9" id="KW-1185">Reference proteome</keyword>
<feature type="transmembrane region" description="Helical" evidence="7">
    <location>
        <begin position="132"/>
        <end position="154"/>
    </location>
</feature>
<proteinExistence type="predicted"/>
<keyword evidence="3 7" id="KW-0812">Transmembrane</keyword>
<evidence type="ECO:0000256" key="2">
    <source>
        <dbReference type="ARBA" id="ARBA00022475"/>
    </source>
</evidence>
<dbReference type="PANTHER" id="PTHR30250:SF11">
    <property type="entry name" value="O-ANTIGEN TRANSPORTER-RELATED"/>
    <property type="match status" value="1"/>
</dbReference>
<keyword evidence="4 7" id="KW-1133">Transmembrane helix</keyword>
<feature type="transmembrane region" description="Helical" evidence="7">
    <location>
        <begin position="372"/>
        <end position="397"/>
    </location>
</feature>
<dbReference type="EMBL" id="CP039690">
    <property type="protein sequence ID" value="QCI68411.1"/>
    <property type="molecule type" value="Genomic_DNA"/>
</dbReference>
<dbReference type="AlphaFoldDB" id="A0A4D7B5X0"/>
<reference evidence="8 9" key="1">
    <citation type="submission" date="2019-04" db="EMBL/GenBank/DDBJ databases">
        <title>Phreatobacter aquaticus sp. nov.</title>
        <authorList>
            <person name="Choi A."/>
        </authorList>
    </citation>
    <scope>NUCLEOTIDE SEQUENCE [LARGE SCALE GENOMIC DNA]</scope>
    <source>
        <strain evidence="8 9">KCTC 52518</strain>
    </source>
</reference>
<evidence type="ECO:0000256" key="4">
    <source>
        <dbReference type="ARBA" id="ARBA00022989"/>
    </source>
</evidence>
<feature type="transmembrane region" description="Helical" evidence="7">
    <location>
        <begin position="343"/>
        <end position="366"/>
    </location>
</feature>
<feature type="compositionally biased region" description="Basic and acidic residues" evidence="6">
    <location>
        <begin position="1"/>
        <end position="19"/>
    </location>
</feature>
<gene>
    <name evidence="8" type="ORF">E8M01_31795</name>
</gene>
<name>A0A4D7B5X0_9HYPH</name>
<organism evidence="8 9">
    <name type="scientific">Phreatobacter stygius</name>
    <dbReference type="NCBI Taxonomy" id="1940610"/>
    <lineage>
        <taxon>Bacteria</taxon>
        <taxon>Pseudomonadati</taxon>
        <taxon>Pseudomonadota</taxon>
        <taxon>Alphaproteobacteria</taxon>
        <taxon>Hyphomicrobiales</taxon>
        <taxon>Phreatobacteraceae</taxon>
        <taxon>Phreatobacter</taxon>
    </lineage>
</organism>
<feature type="transmembrane region" description="Helical" evidence="7">
    <location>
        <begin position="418"/>
        <end position="443"/>
    </location>
</feature>
<dbReference type="GO" id="GO:0005886">
    <property type="term" value="C:plasma membrane"/>
    <property type="evidence" value="ECO:0007669"/>
    <property type="project" value="UniProtKB-SubCell"/>
</dbReference>
<feature type="transmembrane region" description="Helical" evidence="7">
    <location>
        <begin position="87"/>
        <end position="111"/>
    </location>
</feature>
<evidence type="ECO:0000256" key="5">
    <source>
        <dbReference type="ARBA" id="ARBA00023136"/>
    </source>
</evidence>
<dbReference type="InterPro" id="IPR050833">
    <property type="entry name" value="Poly_Biosynth_Transport"/>
</dbReference>
<comment type="subcellular location">
    <subcellularLocation>
        <location evidence="1">Cell membrane</location>
        <topology evidence="1">Multi-pass membrane protein</topology>
    </subcellularLocation>
</comment>